<organism evidence="2">
    <name type="scientific">Cladocopium goreaui</name>
    <dbReference type="NCBI Taxonomy" id="2562237"/>
    <lineage>
        <taxon>Eukaryota</taxon>
        <taxon>Sar</taxon>
        <taxon>Alveolata</taxon>
        <taxon>Dinophyceae</taxon>
        <taxon>Suessiales</taxon>
        <taxon>Symbiodiniaceae</taxon>
        <taxon>Cladocopium</taxon>
    </lineage>
</organism>
<proteinExistence type="predicted"/>
<dbReference type="EMBL" id="CAMXCT020006013">
    <property type="protein sequence ID" value="CAL1167156.1"/>
    <property type="molecule type" value="Genomic_DNA"/>
</dbReference>
<reference evidence="2" key="1">
    <citation type="submission" date="2022-10" db="EMBL/GenBank/DDBJ databases">
        <authorList>
            <person name="Chen Y."/>
            <person name="Dougan E. K."/>
            <person name="Chan C."/>
            <person name="Rhodes N."/>
            <person name="Thang M."/>
        </authorList>
    </citation>
    <scope>NUCLEOTIDE SEQUENCE</scope>
</reference>
<feature type="compositionally biased region" description="Basic and acidic residues" evidence="1">
    <location>
        <begin position="446"/>
        <end position="469"/>
    </location>
</feature>
<evidence type="ECO:0000313" key="2">
    <source>
        <dbReference type="EMBL" id="CAI4013781.1"/>
    </source>
</evidence>
<feature type="region of interest" description="Disordered" evidence="1">
    <location>
        <begin position="1"/>
        <end position="57"/>
    </location>
</feature>
<dbReference type="AlphaFoldDB" id="A0A9P1GH39"/>
<protein>
    <submittedName>
        <fullName evidence="2">Uncharacterized protein</fullName>
    </submittedName>
</protein>
<feature type="region of interest" description="Disordered" evidence="1">
    <location>
        <begin position="101"/>
        <end position="296"/>
    </location>
</feature>
<evidence type="ECO:0000313" key="3">
    <source>
        <dbReference type="EMBL" id="CAL4801093.1"/>
    </source>
</evidence>
<dbReference type="EMBL" id="CAMXCT010006013">
    <property type="protein sequence ID" value="CAI4013781.1"/>
    <property type="molecule type" value="Genomic_DNA"/>
</dbReference>
<feature type="compositionally biased region" description="Polar residues" evidence="1">
    <location>
        <begin position="481"/>
        <end position="495"/>
    </location>
</feature>
<dbReference type="Proteomes" id="UP001152797">
    <property type="component" value="Unassembled WGS sequence"/>
</dbReference>
<feature type="compositionally biased region" description="Acidic residues" evidence="1">
    <location>
        <begin position="182"/>
        <end position="206"/>
    </location>
</feature>
<comment type="caution">
    <text evidence="2">The sequence shown here is derived from an EMBL/GenBank/DDBJ whole genome shotgun (WGS) entry which is preliminary data.</text>
</comment>
<dbReference type="EMBL" id="CAMXCT030006013">
    <property type="protein sequence ID" value="CAL4801093.1"/>
    <property type="molecule type" value="Genomic_DNA"/>
</dbReference>
<feature type="region of interest" description="Disordered" evidence="1">
    <location>
        <begin position="325"/>
        <end position="347"/>
    </location>
</feature>
<accession>A0A9P1GH39</accession>
<gene>
    <name evidence="2" type="ORF">C1SCF055_LOCUS38727</name>
</gene>
<sequence length="1113" mass="122807">MARTKHAAKEAAAPRTPDRPSKRMRTKCSGGDVPAAPRAKAEPAVEPNPRASAAAEPAVEVRQSLAPLGCEVSWENFAECKAHFGLSEVETIRVLTSLIGPRPKGFSLESPSSATAASVKPASMKPAHVKKEVEPKPPAAAPEEPPKRRRLRQMDYEPIDNQLGDPTMYPELNPDAYTTDDTTLDEPEDGEEEELEDDNDVEDEVDVAANGSNNDDQDSPQGGAAAEPAEESIGRPEPVEPVEPTRIAVEKPDDPAAAAKEQLQEALKSTPTPTRQGRHVVQAERIDSGENPSMKSLRSCSTLVLGQTHLSRQASDRKCGLVRRASTAHLDKRPSDDETELGPSASEVHEHKLDALVKSLSHIQSVLEDPAMREVIGNLAPQLLDLNKNHEMAEAHAGKPASSNPGKRTMAPPAAPSTKSAKTKENKKEMNGPNDEDPAKTSPATKPDEDPAKTPDEDPAKTSPDEDPAKTSPATKPGPTDETSPGETKINSSTHRAAHARLEKQQLLQQFVQHGENMKAIEMDLKVTKEQEGETCLKRELLTIREMKAKGFSQAKIDTIISRSTPHPDPDAPECPESVRFWATSGGEFSEKERTRVTATASARVAPSATGLAGLMQHDVPSSGAPTPCGNGPTLRASVDVANSTPAAEPTPKAKAKAKGKVAQVTPKTPAEQRNQLRKELNNVINVGSELPSDTPIREQLVKKKQDLETYMDVLKDQTDEMLDQFESVKATRLIRAQAKAVANELKKDAEASTLIDEGYLRALLTSWEDLEPYWKGMLRDFPSHVVADRVRRLRLYVMGFRADWKALVALFNFERNYGTNEVCWLCGATKGNDGDLTNCYTNIAPDAGWWATMGRCLPWSVPPSYANLQCFDINMIMPDLLHAWNLGMARDFLGSALKLILQQRDIFTGPTLEARLLEATHSLKMFAKQHGHPLRCKKFTKGKLCWKTRKYPSLGVSGYDAYVIALWLEDVLSGHHQKYPEISSMLWLSNRAISLMYSQESWFLSQQEKDTLEVLGFAFLKIYMSMAVTALQQHKLLWKVRPKVHLLCHVFRSFRSCNPARYSTWLDEDFLRKSGKTLGLTDSRGSHLRFLQRWLMALPGHFKKKLGVQTQS</sequence>
<reference evidence="3 4" key="2">
    <citation type="submission" date="2024-05" db="EMBL/GenBank/DDBJ databases">
        <authorList>
            <person name="Chen Y."/>
            <person name="Shah S."/>
            <person name="Dougan E. K."/>
            <person name="Thang M."/>
            <person name="Chan C."/>
        </authorList>
    </citation>
    <scope>NUCLEOTIDE SEQUENCE [LARGE SCALE GENOMIC DNA]</scope>
</reference>
<feature type="compositionally biased region" description="Low complexity" evidence="1">
    <location>
        <begin position="256"/>
        <end position="268"/>
    </location>
</feature>
<evidence type="ECO:0000256" key="1">
    <source>
        <dbReference type="SAM" id="MobiDB-lite"/>
    </source>
</evidence>
<feature type="region of interest" description="Disordered" evidence="1">
    <location>
        <begin position="390"/>
        <end position="501"/>
    </location>
</feature>
<feature type="region of interest" description="Disordered" evidence="1">
    <location>
        <begin position="644"/>
        <end position="672"/>
    </location>
</feature>
<evidence type="ECO:0000313" key="4">
    <source>
        <dbReference type="Proteomes" id="UP001152797"/>
    </source>
</evidence>
<name>A0A9P1GH39_9DINO</name>
<keyword evidence="4" id="KW-1185">Reference proteome</keyword>